<dbReference type="PANTHER" id="PTHR42883:SF2">
    <property type="entry name" value="THYMIDYLYLTRANSFERASE"/>
    <property type="match status" value="1"/>
</dbReference>
<name>B0BLL5_9ACTN</name>
<feature type="domain" description="Nucleotidyl transferase" evidence="1">
    <location>
        <begin position="2"/>
        <end position="235"/>
    </location>
</feature>
<dbReference type="SUPFAM" id="SSF53448">
    <property type="entry name" value="Nucleotide-diphospho-sugar transferases"/>
    <property type="match status" value="1"/>
</dbReference>
<dbReference type="EMBL" id="AY271660">
    <property type="protein sequence ID" value="ABY66030.1"/>
    <property type="molecule type" value="Genomic_DNA"/>
</dbReference>
<protein>
    <submittedName>
        <fullName evidence="2">dTDP-1-glucose synthase</fullName>
    </submittedName>
</protein>
<organism evidence="2">
    <name type="scientific">Actinomadura madurae</name>
    <dbReference type="NCBI Taxonomy" id="1993"/>
    <lineage>
        <taxon>Bacteria</taxon>
        <taxon>Bacillati</taxon>
        <taxon>Actinomycetota</taxon>
        <taxon>Actinomycetes</taxon>
        <taxon>Streptosporangiales</taxon>
        <taxon>Thermomonosporaceae</taxon>
        <taxon>Actinomadura</taxon>
    </lineage>
</organism>
<proteinExistence type="predicted"/>
<dbReference type="Pfam" id="PF00483">
    <property type="entry name" value="NTP_transferase"/>
    <property type="match status" value="1"/>
</dbReference>
<dbReference type="NCBIfam" id="TIGR01208">
    <property type="entry name" value="rmlA_long"/>
    <property type="match status" value="1"/>
</dbReference>
<dbReference type="AlphaFoldDB" id="B0BLL5"/>
<dbReference type="InterPro" id="IPR005908">
    <property type="entry name" value="G1P_thy_trans_l"/>
</dbReference>
<reference evidence="2" key="1">
    <citation type="journal article" date="2003" name="Proc. Natl. Acad. Sci. U.S.A.">
        <title>Rapid PCR amplification of minimal enediyne polyketide synthase cassettes leads to a predictive familial classification model.</title>
        <authorList>
            <person name="Liu W."/>
            <person name="Ahlert J."/>
            <person name="Gao Q."/>
            <person name="Wendt-Pienkowski E."/>
            <person name="Shen B."/>
            <person name="Thorson J.S."/>
        </authorList>
    </citation>
    <scope>NUCLEOTIDE SEQUENCE</scope>
    <source>
        <strain evidence="2">ATCC 39144</strain>
    </source>
</reference>
<sequence>MKALVLAGGTASRLRPFSNSLPKQLIPLAGRPVLEHVLRGIADIGVRDTAIVVGDTAPAVMDAIGDGARLGLRVTYVPQARPLGLAHCVTLARPFLGDDDFVMYLGDNLLPGGIAGPARRFRDRRPSAQLLLRRVADPRAFGVAEVGRDGVVRRLEEKPAHPRTDLAVLGVYFFTSAVHAAIDACRPSHRGELEITDAIQVLIDRGRTVRAVEHTGHWRDIGRPADVLACNRRLLAELRPRTDGDLDAATEVTGGPVVIEPGARVVRSRITGPALVGADTVLTDCEIGPDAAIGRDCSLRGVRLRDAVVLDGTSLSGPADVRAALVSPVAAHSVIGAVASGAPG</sequence>
<evidence type="ECO:0000313" key="2">
    <source>
        <dbReference type="EMBL" id="ABY66030.1"/>
    </source>
</evidence>
<reference evidence="2" key="3">
    <citation type="submission" date="2007-05" db="EMBL/GenBank/DDBJ databases">
        <title>Characterization of the Gene Cluster for Maduropeptin from Actinomadura madurae ATCC 39144 Establishes a Unifying Paradigm for Enediyne Biosynthesis.</title>
        <authorList>
            <person name="Van Lanen S.G."/>
            <person name="Oh T.-J."/>
            <person name="Liu W."/>
            <person name="Wendt-Pienkowski E."/>
            <person name="Shen B."/>
        </authorList>
    </citation>
    <scope>NUCLEOTIDE SEQUENCE</scope>
    <source>
        <strain evidence="2">ATCC 39144</strain>
    </source>
</reference>
<dbReference type="InterPro" id="IPR029044">
    <property type="entry name" value="Nucleotide-diphossugar_trans"/>
</dbReference>
<dbReference type="PANTHER" id="PTHR42883">
    <property type="entry name" value="GLUCOSE-1-PHOSPHATE THYMIDYLTRANSFERASE"/>
    <property type="match status" value="1"/>
</dbReference>
<accession>B0BLL5</accession>
<dbReference type="KEGG" id="ag:ABY66030"/>
<dbReference type="CDD" id="cd04189">
    <property type="entry name" value="G1P_TT_long"/>
    <property type="match status" value="1"/>
</dbReference>
<dbReference type="Gene3D" id="3.90.550.10">
    <property type="entry name" value="Spore Coat Polysaccharide Biosynthesis Protein SpsA, Chain A"/>
    <property type="match status" value="1"/>
</dbReference>
<dbReference type="InterPro" id="IPR005835">
    <property type="entry name" value="NTP_transferase_dom"/>
</dbReference>
<evidence type="ECO:0000259" key="1">
    <source>
        <dbReference type="Pfam" id="PF00483"/>
    </source>
</evidence>
<reference evidence="2" key="2">
    <citation type="journal article" date="2007" name="J. Am. Chem. Soc.">
        <title>Characterization of the maduropeptin biosynthetic gene cluster from Actinomadura madurae ATCC 39144 supporting a unifying paradigm for enediyne biosynthesis.</title>
        <authorList>
            <person name="Van Lanen S.G."/>
            <person name="Oh T.J."/>
            <person name="Liu W."/>
            <person name="Wendt-Pienkowski E."/>
            <person name="Shen B."/>
        </authorList>
    </citation>
    <scope>NUCLEOTIDE SEQUENCE</scope>
    <source>
        <strain evidence="2">ATCC 39144</strain>
    </source>
</reference>
<gene>
    <name evidence="2" type="primary">mdpA1</name>
</gene>